<sequence>MSKSVTKTTVTNPWNEYGVSSYPPRAPMVGQEQVHRHLDSSLKNFQPNDGSSAWFCALTSTWGGGKTRTADELVSQVTGESAGWIDRTGTALPAIVKPDFEDGLVPAMVSYKWVIQKVEEVGRRLPFTEWIPRVTLAALIGLKERATPQLKTVMDHLETFKQPVAKAIRELPELKDIAPSPQPSPQGAREQEVVNGIVDVMKQHGLNRFLVIVEEVEDPSEIRNKPGGVLGQEAYQEIKDTYLDVIPEVLKSDIERQRFPNVGFLLLCSPAVYSTIEKIPSQARRHYSVPIGRNTVADLCGYLDHLRQSKPGIPEYSEALIRAAYLATDRNMGWMNVVMYSVHRPFVDGETDPVSLLRQFAVADPRGKEVFVDQGLARIPGSDTNSTAQKLLYGQTAMSIDGLDEAERSSLKQMKVVDAAATPAFTELYPLRASLSDLLETAQAEPGVQVVSGGGAQVHAGDMKIDLARLLHDLSAYQCDDAGRAVLPRDKDQFVLHLTTLHGMSQTGAAAQYLYPVFLSHLAEAPTHFGPSFAALRQIDRRLRREDMQSHLLDDEEAERQLNENFAGLSSEEKLRRFTRGFLNLLDESQTIKEDTADDDVVVSSVTLERTDPLLLSQNDKIWIVCGHHGASVRDAMLKLCADSQPVQPILLLLSGDDPSQRELIEQFLANRIAIRDRVVTFPLAEVDERLLFLKSESHGDLTNLATSLLYRLTERIKESLADRFQQLVDAGIVVRPLFRLNNWKPYARELAEVWLFLASDASNDLTKARDTFGESFVGNAQVALKSNEPTAKKPTTELVDHDSDPPLPQWPPALARIVSLLKDGARSADFLERRFFGSGDKPRAIVEQMLEWLQKIRLVTRDTQDNMFRVLTRGDIESAVDTAQSWYDNDLKNLLEAVSRYTGIVEELNTDGADMRVGIRNLTQPTELSCFESLGKELSDPADGPVATDEHRKSFAALAGHLSFQLRQMATDQSAKGAVLAQNAGQLEDHLKNKDVPFRDRADGLGAFVKAIEQRVDDLHSEINAAKGQFTTTLDDEGLPAVVFQTPADGLLILTQRDQQLQHTTKGVLANETLIYHLVKRNLKQAEKCVNEATRRLTELKSGCEGWIAEWKQFKASVSELETECQGYEQQCDDLDKQSGDSVYVRNHLRHLKATMEPLLEEASESLEVLQDVVSEDYADKVKQQDAGGRPFDDEGQAVLLKSARKLIREFREGGGNSAARLREQLEPLSEQKSIYAGELMSERGTPTDPGLGLLRYAMNRLDTNATNAHNRLESAGTLRELVEAAYKLREEWRTTGPEKMGDAELFGFFLKVIDETNLGTEGIPPATDWAKLGKLKDQNLITLKLKD</sequence>
<protein>
    <submittedName>
        <fullName evidence="2">Uncharacterized protein</fullName>
    </submittedName>
</protein>
<keyword evidence="1" id="KW-0175">Coiled coil</keyword>
<dbReference type="Proteomes" id="UP000316095">
    <property type="component" value="Unassembled WGS sequence"/>
</dbReference>
<reference evidence="2 3" key="1">
    <citation type="submission" date="2019-02" db="EMBL/GenBank/DDBJ databases">
        <title>Deep-cultivation of Planctomycetes and their phenomic and genomic characterization uncovers novel biology.</title>
        <authorList>
            <person name="Wiegand S."/>
            <person name="Jogler M."/>
            <person name="Boedeker C."/>
            <person name="Pinto D."/>
            <person name="Vollmers J."/>
            <person name="Rivas-Marin E."/>
            <person name="Kohn T."/>
            <person name="Peeters S.H."/>
            <person name="Heuer A."/>
            <person name="Rast P."/>
            <person name="Oberbeckmann S."/>
            <person name="Bunk B."/>
            <person name="Jeske O."/>
            <person name="Meyerdierks A."/>
            <person name="Storesund J.E."/>
            <person name="Kallscheuer N."/>
            <person name="Luecker S."/>
            <person name="Lage O.M."/>
            <person name="Pohl T."/>
            <person name="Merkel B.J."/>
            <person name="Hornburger P."/>
            <person name="Mueller R.-W."/>
            <person name="Bruemmer F."/>
            <person name="Labrenz M."/>
            <person name="Spormann A.M."/>
            <person name="Op Den Camp H."/>
            <person name="Overmann J."/>
            <person name="Amann R."/>
            <person name="Jetten M.S.M."/>
            <person name="Mascher T."/>
            <person name="Medema M.H."/>
            <person name="Devos D.P."/>
            <person name="Kaster A.-K."/>
            <person name="Ovreas L."/>
            <person name="Rohde M."/>
            <person name="Galperin M.Y."/>
            <person name="Jogler C."/>
        </authorList>
    </citation>
    <scope>NUCLEOTIDE SEQUENCE [LARGE SCALE GENOMIC DNA]</scope>
    <source>
        <strain evidence="2 3">Pan54</strain>
    </source>
</reference>
<keyword evidence="3" id="KW-1185">Reference proteome</keyword>
<feature type="coiled-coil region" evidence="1">
    <location>
        <begin position="1077"/>
        <end position="1139"/>
    </location>
</feature>
<accession>A0A5C5XRP0</accession>
<organism evidence="2 3">
    <name type="scientific">Rubinisphaera italica</name>
    <dbReference type="NCBI Taxonomy" id="2527969"/>
    <lineage>
        <taxon>Bacteria</taxon>
        <taxon>Pseudomonadati</taxon>
        <taxon>Planctomycetota</taxon>
        <taxon>Planctomycetia</taxon>
        <taxon>Planctomycetales</taxon>
        <taxon>Planctomycetaceae</taxon>
        <taxon>Rubinisphaera</taxon>
    </lineage>
</organism>
<evidence type="ECO:0000256" key="1">
    <source>
        <dbReference type="SAM" id="Coils"/>
    </source>
</evidence>
<gene>
    <name evidence="2" type="ORF">Pan54_51640</name>
</gene>
<comment type="caution">
    <text evidence="2">The sequence shown here is derived from an EMBL/GenBank/DDBJ whole genome shotgun (WGS) entry which is preliminary data.</text>
</comment>
<dbReference type="EMBL" id="SJPG01000001">
    <property type="protein sequence ID" value="TWT64402.1"/>
    <property type="molecule type" value="Genomic_DNA"/>
</dbReference>
<name>A0A5C5XRP0_9PLAN</name>
<evidence type="ECO:0000313" key="2">
    <source>
        <dbReference type="EMBL" id="TWT64402.1"/>
    </source>
</evidence>
<proteinExistence type="predicted"/>
<evidence type="ECO:0000313" key="3">
    <source>
        <dbReference type="Proteomes" id="UP000316095"/>
    </source>
</evidence>